<evidence type="ECO:0000256" key="1">
    <source>
        <dbReference type="SAM" id="MobiDB-lite"/>
    </source>
</evidence>
<dbReference type="Pfam" id="PF14420">
    <property type="entry name" value="Clr5"/>
    <property type="match status" value="1"/>
</dbReference>
<sequence length="642" mass="74614">MPGRGHSLTEQQWEAYKPVIERLYLDQDLSLNETLRILENDYNLVPLPTGRQMKVRFARWGWTTKIEEERYMAMFMILEQRGDMVFFIPRRGGRKWKTKRPADIRKEVQRKQKKRRKTRQQQPQTPWDISAAVHVLHDEHARVGSSLKNSRPILEAIAIPQNLGTEDIDEDSTISASSLTDTPYSNSGLQELNDRNYAQQVPQLRLLHHEPDFSARPRQYDRLPFEGAFGASLLTTLMPQASVQDLLEGLRRDPVSEAVRISSSEASPADDGLFTDLTRQLEDCFLNEDDLARRLMDQERQHRMELERHYRETDPDDSKAWAVGFASYYTQQCMAGFETLDPIEHPDRQESRGSLKRMLERNNNKLLPTILFLSTVLGAHDKSDQLSEFYDDCWDCIEETDSWTAEVIRPVIVQMVLQMHDNQGENQRHYQLTSDRAERLQLLKASFDHDRAFSQSIKDLAWYDPGDTPTSLVLKSYHAWYLLKTGTAEGARGSFSILIENISKVEKVMGLQHLVTVNYHYLFAQTYEKLGDFGLAENSFRMALCRLQGCAKSLYAYYYHLYARLAALQWSQDHVEAAIWNYEEVFRFRLSTLGTLNQRTWGAAQSLFDILRSQGRSDEAQTRESEFLAQRDQEYKVVNQWV</sequence>
<dbReference type="InterPro" id="IPR011990">
    <property type="entry name" value="TPR-like_helical_dom_sf"/>
</dbReference>
<gene>
    <name evidence="3" type="ORF">OHC33_001425</name>
</gene>
<name>A0AAN8FER7_9EURO</name>
<feature type="domain" description="Clr5" evidence="2">
    <location>
        <begin position="10"/>
        <end position="63"/>
    </location>
</feature>
<dbReference type="SUPFAM" id="SSF48452">
    <property type="entry name" value="TPR-like"/>
    <property type="match status" value="1"/>
</dbReference>
<dbReference type="EMBL" id="JAKLMC020000003">
    <property type="protein sequence ID" value="KAK5957056.1"/>
    <property type="molecule type" value="Genomic_DNA"/>
</dbReference>
<dbReference type="Proteomes" id="UP001316803">
    <property type="component" value="Unassembled WGS sequence"/>
</dbReference>
<comment type="caution">
    <text evidence="3">The sequence shown here is derived from an EMBL/GenBank/DDBJ whole genome shotgun (WGS) entry which is preliminary data.</text>
</comment>
<reference evidence="3 4" key="1">
    <citation type="submission" date="2022-12" db="EMBL/GenBank/DDBJ databases">
        <title>Genomic features and morphological characterization of a novel Knufia sp. strain isolated from spacecraft assembly facility.</title>
        <authorList>
            <person name="Teixeira M."/>
            <person name="Chander A.M."/>
            <person name="Stajich J.E."/>
            <person name="Venkateswaran K."/>
        </authorList>
    </citation>
    <scope>NUCLEOTIDE SEQUENCE [LARGE SCALE GENOMIC DNA]</scope>
    <source>
        <strain evidence="3 4">FJI-L2-BK-P2</strain>
    </source>
</reference>
<evidence type="ECO:0000313" key="3">
    <source>
        <dbReference type="EMBL" id="KAK5957056.1"/>
    </source>
</evidence>
<accession>A0AAN8FER7</accession>
<protein>
    <recommendedName>
        <fullName evidence="2">Clr5 domain-containing protein</fullName>
    </recommendedName>
</protein>
<dbReference type="PANTHER" id="PTHR38788">
    <property type="entry name" value="CLR5 DOMAIN-CONTAINING PROTEIN"/>
    <property type="match status" value="1"/>
</dbReference>
<evidence type="ECO:0000313" key="4">
    <source>
        <dbReference type="Proteomes" id="UP001316803"/>
    </source>
</evidence>
<dbReference type="AlphaFoldDB" id="A0AAN8FER7"/>
<keyword evidence="4" id="KW-1185">Reference proteome</keyword>
<dbReference type="Gene3D" id="1.25.40.10">
    <property type="entry name" value="Tetratricopeptide repeat domain"/>
    <property type="match status" value="1"/>
</dbReference>
<feature type="region of interest" description="Disordered" evidence="1">
    <location>
        <begin position="96"/>
        <end position="128"/>
    </location>
</feature>
<dbReference type="InterPro" id="IPR025676">
    <property type="entry name" value="Clr5_dom"/>
</dbReference>
<dbReference type="PANTHER" id="PTHR38788:SF3">
    <property type="entry name" value="CLR5 DOMAIN-CONTAINING PROTEIN"/>
    <property type="match status" value="1"/>
</dbReference>
<organism evidence="3 4">
    <name type="scientific">Knufia fluminis</name>
    <dbReference type="NCBI Taxonomy" id="191047"/>
    <lineage>
        <taxon>Eukaryota</taxon>
        <taxon>Fungi</taxon>
        <taxon>Dikarya</taxon>
        <taxon>Ascomycota</taxon>
        <taxon>Pezizomycotina</taxon>
        <taxon>Eurotiomycetes</taxon>
        <taxon>Chaetothyriomycetidae</taxon>
        <taxon>Chaetothyriales</taxon>
        <taxon>Trichomeriaceae</taxon>
        <taxon>Knufia</taxon>
    </lineage>
</organism>
<proteinExistence type="predicted"/>
<evidence type="ECO:0000259" key="2">
    <source>
        <dbReference type="Pfam" id="PF14420"/>
    </source>
</evidence>
<feature type="compositionally biased region" description="Basic and acidic residues" evidence="1">
    <location>
        <begin position="100"/>
        <end position="110"/>
    </location>
</feature>